<dbReference type="EMBL" id="JAODUP010000104">
    <property type="protein sequence ID" value="KAK2162094.1"/>
    <property type="molecule type" value="Genomic_DNA"/>
</dbReference>
<gene>
    <name evidence="2" type="ORF">LSH36_104g04026</name>
</gene>
<evidence type="ECO:0000256" key="1">
    <source>
        <dbReference type="SAM" id="Phobius"/>
    </source>
</evidence>
<keyword evidence="3" id="KW-1185">Reference proteome</keyword>
<comment type="caution">
    <text evidence="2">The sequence shown here is derived from an EMBL/GenBank/DDBJ whole genome shotgun (WGS) entry which is preliminary data.</text>
</comment>
<evidence type="ECO:0000313" key="2">
    <source>
        <dbReference type="EMBL" id="KAK2162094.1"/>
    </source>
</evidence>
<organism evidence="2 3">
    <name type="scientific">Paralvinella palmiformis</name>
    <dbReference type="NCBI Taxonomy" id="53620"/>
    <lineage>
        <taxon>Eukaryota</taxon>
        <taxon>Metazoa</taxon>
        <taxon>Spiralia</taxon>
        <taxon>Lophotrochozoa</taxon>
        <taxon>Annelida</taxon>
        <taxon>Polychaeta</taxon>
        <taxon>Sedentaria</taxon>
        <taxon>Canalipalpata</taxon>
        <taxon>Terebellida</taxon>
        <taxon>Terebelliformia</taxon>
        <taxon>Alvinellidae</taxon>
        <taxon>Paralvinella</taxon>
    </lineage>
</organism>
<evidence type="ECO:0000313" key="3">
    <source>
        <dbReference type="Proteomes" id="UP001208570"/>
    </source>
</evidence>
<sequence>MYTSLLYCNTMKLGRIPMHFISSVLLVYLHVSDLDVFIGQLKIILKFYFLSKRVNMNYILRLLILLHQVMNQI</sequence>
<accession>A0AAD9JZG1</accession>
<feature type="transmembrane region" description="Helical" evidence="1">
    <location>
        <begin position="20"/>
        <end position="45"/>
    </location>
</feature>
<dbReference type="AlphaFoldDB" id="A0AAD9JZG1"/>
<name>A0AAD9JZG1_9ANNE</name>
<reference evidence="2" key="1">
    <citation type="journal article" date="2023" name="Mol. Biol. Evol.">
        <title>Third-Generation Sequencing Reveals the Adaptive Role of the Epigenome in Three Deep-Sea Polychaetes.</title>
        <authorList>
            <person name="Perez M."/>
            <person name="Aroh O."/>
            <person name="Sun Y."/>
            <person name="Lan Y."/>
            <person name="Juniper S.K."/>
            <person name="Young C.R."/>
            <person name="Angers B."/>
            <person name="Qian P.Y."/>
        </authorList>
    </citation>
    <scope>NUCLEOTIDE SEQUENCE</scope>
    <source>
        <strain evidence="2">P08H-3</strain>
    </source>
</reference>
<keyword evidence="1" id="KW-0812">Transmembrane</keyword>
<keyword evidence="1" id="KW-1133">Transmembrane helix</keyword>
<keyword evidence="1" id="KW-0472">Membrane</keyword>
<dbReference type="Proteomes" id="UP001208570">
    <property type="component" value="Unassembled WGS sequence"/>
</dbReference>
<proteinExistence type="predicted"/>
<protein>
    <submittedName>
        <fullName evidence="2">Uncharacterized protein</fullName>
    </submittedName>
</protein>